<evidence type="ECO:0000313" key="12">
    <source>
        <dbReference type="Proteomes" id="UP000705867"/>
    </source>
</evidence>
<dbReference type="PANTHER" id="PTHR43126:SF2">
    <property type="entry name" value="D-ALANYL-D-ALANINE DIPEPTIDASE"/>
    <property type="match status" value="1"/>
</dbReference>
<comment type="cofactor">
    <cofactor evidence="9">
        <name>Zn(2+)</name>
        <dbReference type="ChEBI" id="CHEBI:29105"/>
    </cofactor>
    <text evidence="9">Binds 1 zinc ion per subunit.</text>
</comment>
<evidence type="ECO:0000256" key="1">
    <source>
        <dbReference type="ARBA" id="ARBA00001362"/>
    </source>
</evidence>
<comment type="catalytic activity">
    <reaction evidence="1 9">
        <text>D-alanyl-D-alanine + H2O = 2 D-alanine</text>
        <dbReference type="Rhea" id="RHEA:20661"/>
        <dbReference type="ChEBI" id="CHEBI:15377"/>
        <dbReference type="ChEBI" id="CHEBI:57416"/>
        <dbReference type="ChEBI" id="CHEBI:57822"/>
        <dbReference type="EC" id="3.4.13.22"/>
    </reaction>
</comment>
<evidence type="ECO:0000256" key="9">
    <source>
        <dbReference type="HAMAP-Rule" id="MF_01924"/>
    </source>
</evidence>
<dbReference type="GO" id="GO:0006508">
    <property type="term" value="P:proteolysis"/>
    <property type="evidence" value="ECO:0007669"/>
    <property type="project" value="UniProtKB-KW"/>
</dbReference>
<dbReference type="CDD" id="cd14840">
    <property type="entry name" value="D-Ala-D-Ala_dipeptidase_Aad"/>
    <property type="match status" value="1"/>
</dbReference>
<proteinExistence type="inferred from homology"/>
<dbReference type="InterPro" id="IPR000755">
    <property type="entry name" value="A_A_dipeptidase"/>
</dbReference>
<dbReference type="InterPro" id="IPR009045">
    <property type="entry name" value="Zn_M74/Hedgehog-like"/>
</dbReference>
<reference evidence="11" key="2">
    <citation type="submission" date="2021-08" db="EMBL/GenBank/DDBJ databases">
        <authorList>
            <person name="Dalcin Martins P."/>
        </authorList>
    </citation>
    <scope>NUCLEOTIDE SEQUENCE</scope>
    <source>
        <strain evidence="11">MAG_39</strain>
    </source>
</reference>
<keyword evidence="6 9" id="KW-0224">Dipeptidase</keyword>
<keyword evidence="3 9" id="KW-0479">Metal-binding</keyword>
<protein>
    <recommendedName>
        <fullName evidence="9">D-alanyl-D-alanine dipeptidase</fullName>
        <shortName evidence="9">D-Ala-D-Ala dipeptidase</shortName>
        <ecNumber evidence="9">3.4.13.22</ecNumber>
    </recommendedName>
</protein>
<evidence type="ECO:0000256" key="5">
    <source>
        <dbReference type="ARBA" id="ARBA00022833"/>
    </source>
</evidence>
<comment type="similarity">
    <text evidence="9">Belongs to the peptidase M15D family.</text>
</comment>
<gene>
    <name evidence="11" type="ORF">K8I29_17575</name>
</gene>
<evidence type="ECO:0000256" key="4">
    <source>
        <dbReference type="ARBA" id="ARBA00022801"/>
    </source>
</evidence>
<dbReference type="HAMAP" id="MF_01924">
    <property type="entry name" value="A_A_dipeptidase"/>
    <property type="match status" value="1"/>
</dbReference>
<feature type="binding site" evidence="9">
    <location>
        <position position="150"/>
    </location>
    <ligand>
        <name>Zn(2+)</name>
        <dbReference type="ChEBI" id="CHEBI:29105"/>
        <note>catalytic</note>
    </ligand>
</feature>
<name>A0A953M2Z3_9BACT</name>
<dbReference type="GO" id="GO:0008270">
    <property type="term" value="F:zinc ion binding"/>
    <property type="evidence" value="ECO:0007669"/>
    <property type="project" value="UniProtKB-UniRule"/>
</dbReference>
<dbReference type="Gene3D" id="3.30.1380.10">
    <property type="match status" value="1"/>
</dbReference>
<comment type="function">
    <text evidence="9">Catalyzes hydrolysis of the D-alanyl-D-alanine dipeptide.</text>
</comment>
<evidence type="ECO:0000256" key="6">
    <source>
        <dbReference type="ARBA" id="ARBA00022997"/>
    </source>
</evidence>
<feature type="active site" description="Proton donor/acceptor" evidence="9">
    <location>
        <position position="221"/>
    </location>
</feature>
<dbReference type="GO" id="GO:0008237">
    <property type="term" value="F:metallopeptidase activity"/>
    <property type="evidence" value="ECO:0007669"/>
    <property type="project" value="UniProtKB-KW"/>
</dbReference>
<feature type="binding site" evidence="9">
    <location>
        <position position="157"/>
    </location>
    <ligand>
        <name>Zn(2+)</name>
        <dbReference type="ChEBI" id="CHEBI:29105"/>
        <note>catalytic</note>
    </ligand>
</feature>
<organism evidence="11 12">
    <name type="scientific">Candidatus Nitrobium versatile</name>
    <dbReference type="NCBI Taxonomy" id="2884831"/>
    <lineage>
        <taxon>Bacteria</taxon>
        <taxon>Pseudomonadati</taxon>
        <taxon>Nitrospirota</taxon>
        <taxon>Nitrospiria</taxon>
        <taxon>Nitrospirales</taxon>
        <taxon>Nitrospiraceae</taxon>
        <taxon>Candidatus Nitrobium</taxon>
    </lineage>
</organism>
<evidence type="ECO:0000256" key="8">
    <source>
        <dbReference type="ARBA" id="ARBA00023316"/>
    </source>
</evidence>
<dbReference type="Proteomes" id="UP000705867">
    <property type="component" value="Unassembled WGS sequence"/>
</dbReference>
<evidence type="ECO:0000313" key="11">
    <source>
        <dbReference type="EMBL" id="MBZ0158010.1"/>
    </source>
</evidence>
<evidence type="ECO:0000256" key="3">
    <source>
        <dbReference type="ARBA" id="ARBA00022723"/>
    </source>
</evidence>
<keyword evidence="10" id="KW-0732">Signal</keyword>
<feature type="site" description="Transition state stabilizer" evidence="9">
    <location>
        <position position="120"/>
    </location>
</feature>
<evidence type="ECO:0000256" key="7">
    <source>
        <dbReference type="ARBA" id="ARBA00023049"/>
    </source>
</evidence>
<dbReference type="GO" id="GO:0160237">
    <property type="term" value="F:D-Ala-D-Ala dipeptidase activity"/>
    <property type="evidence" value="ECO:0007669"/>
    <property type="project" value="UniProtKB-EC"/>
</dbReference>
<sequence length="241" mass="27601">MKRVPVSAFLVVLFLLCAPLLHGEEEKENTAVPSGNPGKALSAFEKQLREAGFADVQEIDPTLKVELKYASMENFMGINVYGDLTRGYLRREAAEKLATANRYLKRLHPRLSLLVVDGLRPRHVQRRMWEIVRGTPMQRYIANPHGGSLHNYGCAVDITIVDELGNRLDMGTPMDHFGILSQPRYENTFLKEGKLTAQHIANRRLLRKVMVAAGFHSIPIEWWHFEAFKKHIVRKRYSIIE</sequence>
<evidence type="ECO:0000256" key="2">
    <source>
        <dbReference type="ARBA" id="ARBA00022670"/>
    </source>
</evidence>
<accession>A0A953M2Z3</accession>
<evidence type="ECO:0000256" key="10">
    <source>
        <dbReference type="SAM" id="SignalP"/>
    </source>
</evidence>
<keyword evidence="4 9" id="KW-0378">Hydrolase</keyword>
<dbReference type="PANTHER" id="PTHR43126">
    <property type="entry name" value="D-ALANYL-D-ALANINE DIPEPTIDASE"/>
    <property type="match status" value="1"/>
</dbReference>
<keyword evidence="8" id="KW-0961">Cell wall biogenesis/degradation</keyword>
<reference evidence="11" key="1">
    <citation type="journal article" date="2021" name="bioRxiv">
        <title>Unraveling nitrogen, sulfur and carbon metabolic pathways and microbial community transcriptional responses to substrate deprivation and toxicity stresses in a bioreactor mimicking anoxic brackish coastal sediment conditions.</title>
        <authorList>
            <person name="Martins P.D."/>
            <person name="Echeveste M.J."/>
            <person name="Arshad A."/>
            <person name="Kurth J."/>
            <person name="Ouboter H."/>
            <person name="Jetten M.S.M."/>
            <person name="Welte C.U."/>
        </authorList>
    </citation>
    <scope>NUCLEOTIDE SEQUENCE</scope>
    <source>
        <strain evidence="11">MAG_39</strain>
    </source>
</reference>
<dbReference type="GO" id="GO:0071555">
    <property type="term" value="P:cell wall organization"/>
    <property type="evidence" value="ECO:0007669"/>
    <property type="project" value="UniProtKB-KW"/>
</dbReference>
<dbReference type="SUPFAM" id="SSF55166">
    <property type="entry name" value="Hedgehog/DD-peptidase"/>
    <property type="match status" value="1"/>
</dbReference>
<feature type="binding site" evidence="9">
    <location>
        <position position="224"/>
    </location>
    <ligand>
        <name>Zn(2+)</name>
        <dbReference type="ChEBI" id="CHEBI:29105"/>
        <note>catalytic</note>
    </ligand>
</feature>
<keyword evidence="7 9" id="KW-0482">Metalloprotease</keyword>
<feature type="signal peptide" evidence="10">
    <location>
        <begin position="1"/>
        <end position="23"/>
    </location>
</feature>
<dbReference type="EMBL" id="JAIOIV010000132">
    <property type="protein sequence ID" value="MBZ0158010.1"/>
    <property type="molecule type" value="Genomic_DNA"/>
</dbReference>
<keyword evidence="5 9" id="KW-0862">Zinc</keyword>
<feature type="chain" id="PRO_5038135991" description="D-alanyl-D-alanine dipeptidase" evidence="10">
    <location>
        <begin position="24"/>
        <end position="241"/>
    </location>
</feature>
<dbReference type="AlphaFoldDB" id="A0A953M2Z3"/>
<comment type="caution">
    <text evidence="11">The sequence shown here is derived from an EMBL/GenBank/DDBJ whole genome shotgun (WGS) entry which is preliminary data.</text>
</comment>
<dbReference type="EC" id="3.4.13.22" evidence="9"/>
<dbReference type="Pfam" id="PF01427">
    <property type="entry name" value="Peptidase_M15"/>
    <property type="match status" value="1"/>
</dbReference>
<keyword evidence="2 9" id="KW-0645">Protease</keyword>